<dbReference type="Pfam" id="PF14542">
    <property type="entry name" value="Acetyltransf_CG"/>
    <property type="match status" value="1"/>
</dbReference>
<feature type="domain" description="N-acetyltransferase" evidence="1">
    <location>
        <begin position="8"/>
        <end position="94"/>
    </location>
</feature>
<evidence type="ECO:0000313" key="4">
    <source>
        <dbReference type="Proteomes" id="UP000539473"/>
    </source>
</evidence>
<dbReference type="EMBL" id="JACHFK010000001">
    <property type="protein sequence ID" value="MBB5375410.1"/>
    <property type="molecule type" value="Genomic_DNA"/>
</dbReference>
<dbReference type="RefSeq" id="WP_184109621.1">
    <property type="nucleotide sequence ID" value="NZ_BNAJ01000001.1"/>
</dbReference>
<reference evidence="5" key="2">
    <citation type="journal article" date="2019" name="Int. J. Syst. Evol. Microbiol.">
        <title>The Global Catalogue of Microorganisms (GCM) 10K type strain sequencing project: providing services to taxonomists for standard genome sequencing and annotation.</title>
        <authorList>
            <consortium name="The Broad Institute Genomics Platform"/>
            <consortium name="The Broad Institute Genome Sequencing Center for Infectious Disease"/>
            <person name="Wu L."/>
            <person name="Ma J."/>
        </authorList>
    </citation>
    <scope>NUCLEOTIDE SEQUENCE [LARGE SCALE GENOMIC DNA]</scope>
    <source>
        <strain evidence="5">CGMCC 1.18437</strain>
    </source>
</reference>
<dbReference type="InterPro" id="IPR045057">
    <property type="entry name" value="Gcn5-rel_NAT"/>
</dbReference>
<organism evidence="3 4">
    <name type="scientific">Deinococcus metalli</name>
    <dbReference type="NCBI Taxonomy" id="1141878"/>
    <lineage>
        <taxon>Bacteria</taxon>
        <taxon>Thermotogati</taxon>
        <taxon>Deinococcota</taxon>
        <taxon>Deinococci</taxon>
        <taxon>Deinococcales</taxon>
        <taxon>Deinococcaceae</taxon>
        <taxon>Deinococcus</taxon>
    </lineage>
</organism>
<comment type="caution">
    <text evidence="3">The sequence shown here is derived from an EMBL/GenBank/DDBJ whole genome shotgun (WGS) entry which is preliminary data.</text>
</comment>
<evidence type="ECO:0000313" key="3">
    <source>
        <dbReference type="EMBL" id="MBB5375410.1"/>
    </source>
</evidence>
<name>A0A7W8NP62_9DEIO</name>
<dbReference type="AlphaFoldDB" id="A0A7W8NP62"/>
<dbReference type="Gene3D" id="3.40.630.30">
    <property type="match status" value="1"/>
</dbReference>
<keyword evidence="5" id="KW-1185">Reference proteome</keyword>
<proteinExistence type="predicted"/>
<dbReference type="InterPro" id="IPR031165">
    <property type="entry name" value="GNAT_YJDJ"/>
</dbReference>
<reference evidence="3 4" key="3">
    <citation type="submission" date="2020-08" db="EMBL/GenBank/DDBJ databases">
        <title>Genomic Encyclopedia of Type Strains, Phase IV (KMG-IV): sequencing the most valuable type-strain genomes for metagenomic binning, comparative biology and taxonomic classification.</title>
        <authorList>
            <person name="Goeker M."/>
        </authorList>
    </citation>
    <scope>NUCLEOTIDE SEQUENCE [LARGE SCALE GENOMIC DNA]</scope>
    <source>
        <strain evidence="3 4">DSM 27521</strain>
    </source>
</reference>
<dbReference type="PANTHER" id="PTHR31435">
    <property type="entry name" value="PROTEIN NATD1"/>
    <property type="match status" value="1"/>
</dbReference>
<sequence length="103" mass="11506">MTQDVRVSDNAAQHRYEISVGGRVAGYAEYQDVAGARMMPHTEIDEGHEGEGLGSQLVKFALDDIRSRGLHVLPMCPFVASYMRRHREYTDLVQPGQRGVFGL</sequence>
<gene>
    <name evidence="2" type="ORF">GCM10017781_01850</name>
    <name evidence="3" type="ORF">HNQ07_000854</name>
</gene>
<dbReference type="PANTHER" id="PTHR31435:SF10">
    <property type="entry name" value="BSR4717 PROTEIN"/>
    <property type="match status" value="1"/>
</dbReference>
<dbReference type="Proteomes" id="UP000539473">
    <property type="component" value="Unassembled WGS sequence"/>
</dbReference>
<dbReference type="Proteomes" id="UP000619376">
    <property type="component" value="Unassembled WGS sequence"/>
</dbReference>
<accession>A0A7W8NP62</accession>
<dbReference type="InterPro" id="IPR016181">
    <property type="entry name" value="Acyl_CoA_acyltransferase"/>
</dbReference>
<dbReference type="EMBL" id="BNAJ01000001">
    <property type="protein sequence ID" value="GHF29492.1"/>
    <property type="molecule type" value="Genomic_DNA"/>
</dbReference>
<dbReference type="PROSITE" id="PS51729">
    <property type="entry name" value="GNAT_YJDJ"/>
    <property type="match status" value="1"/>
</dbReference>
<evidence type="ECO:0000259" key="1">
    <source>
        <dbReference type="PROSITE" id="PS51729"/>
    </source>
</evidence>
<reference evidence="2" key="1">
    <citation type="journal article" date="2014" name="Int. J. Syst. Evol. Microbiol.">
        <title>Complete genome of a new Firmicutes species belonging to the dominant human colonic microbiota ('Ruminococcus bicirculans') reveals two chromosomes and a selective capacity to utilize plant glucans.</title>
        <authorList>
            <consortium name="NISC Comparative Sequencing Program"/>
            <person name="Wegmann U."/>
            <person name="Louis P."/>
            <person name="Goesmann A."/>
            <person name="Henrissat B."/>
            <person name="Duncan S.H."/>
            <person name="Flint H.J."/>
        </authorList>
    </citation>
    <scope>NUCLEOTIDE SEQUENCE</scope>
    <source>
        <strain evidence="2">CGMCC 1.18437</strain>
    </source>
</reference>
<reference evidence="2" key="4">
    <citation type="submission" date="2024-05" db="EMBL/GenBank/DDBJ databases">
        <authorList>
            <person name="Sun Q."/>
            <person name="Zhou Y."/>
        </authorList>
    </citation>
    <scope>NUCLEOTIDE SEQUENCE</scope>
    <source>
        <strain evidence="2">CGMCC 1.18437</strain>
    </source>
</reference>
<evidence type="ECO:0000313" key="2">
    <source>
        <dbReference type="EMBL" id="GHF29492.1"/>
    </source>
</evidence>
<protein>
    <submittedName>
        <fullName evidence="2">N-acetyltransferase</fullName>
    </submittedName>
</protein>
<dbReference type="SUPFAM" id="SSF55729">
    <property type="entry name" value="Acyl-CoA N-acyltransferases (Nat)"/>
    <property type="match status" value="1"/>
</dbReference>
<evidence type="ECO:0000313" key="5">
    <source>
        <dbReference type="Proteomes" id="UP000619376"/>
    </source>
</evidence>